<reference evidence="2" key="1">
    <citation type="journal article" date="2022" name="Mol. Ecol. Resour.">
        <title>The genomes of chicory, endive, great burdock and yacon provide insights into Asteraceae palaeo-polyploidization history and plant inulin production.</title>
        <authorList>
            <person name="Fan W."/>
            <person name="Wang S."/>
            <person name="Wang H."/>
            <person name="Wang A."/>
            <person name="Jiang F."/>
            <person name="Liu H."/>
            <person name="Zhao H."/>
            <person name="Xu D."/>
            <person name="Zhang Y."/>
        </authorList>
    </citation>
    <scope>NUCLEOTIDE SEQUENCE [LARGE SCALE GENOMIC DNA]</scope>
    <source>
        <strain evidence="2">cv. Niubang</strain>
    </source>
</reference>
<sequence>MVDGRWLAGENSERKAELLLTMGDGFIEDDAWGRGCMLLLVHWSCGRLRWMTGEGCGRPTIDEMMLPLQSSISFTILPQSSTSNNPFNPSSTSSSDFPVDSTTTEDEDTANCLILLSKGHNIINNGQFSTDKFNNKRYIQTTTDTVDELTGIYVYECKTYSRTCPSFLSKIQTLTVGDSPVWCRGFFSVRLRSPIR</sequence>
<dbReference type="EMBL" id="CM042048">
    <property type="protein sequence ID" value="KAI3758098.1"/>
    <property type="molecule type" value="Genomic_DNA"/>
</dbReference>
<protein>
    <submittedName>
        <fullName evidence="1">Uncharacterized protein</fullName>
    </submittedName>
</protein>
<organism evidence="1 2">
    <name type="scientific">Arctium lappa</name>
    <name type="common">Greater burdock</name>
    <name type="synonym">Lappa major</name>
    <dbReference type="NCBI Taxonomy" id="4217"/>
    <lineage>
        <taxon>Eukaryota</taxon>
        <taxon>Viridiplantae</taxon>
        <taxon>Streptophyta</taxon>
        <taxon>Embryophyta</taxon>
        <taxon>Tracheophyta</taxon>
        <taxon>Spermatophyta</taxon>
        <taxon>Magnoliopsida</taxon>
        <taxon>eudicotyledons</taxon>
        <taxon>Gunneridae</taxon>
        <taxon>Pentapetalae</taxon>
        <taxon>asterids</taxon>
        <taxon>campanulids</taxon>
        <taxon>Asterales</taxon>
        <taxon>Asteraceae</taxon>
        <taxon>Carduoideae</taxon>
        <taxon>Cardueae</taxon>
        <taxon>Arctiinae</taxon>
        <taxon>Arctium</taxon>
    </lineage>
</organism>
<keyword evidence="2" id="KW-1185">Reference proteome</keyword>
<evidence type="ECO:0000313" key="2">
    <source>
        <dbReference type="Proteomes" id="UP001055879"/>
    </source>
</evidence>
<evidence type="ECO:0000313" key="1">
    <source>
        <dbReference type="EMBL" id="KAI3758098.1"/>
    </source>
</evidence>
<accession>A0ACB9EHQ0</accession>
<name>A0ACB9EHQ0_ARCLA</name>
<proteinExistence type="predicted"/>
<dbReference type="Proteomes" id="UP001055879">
    <property type="component" value="Linkage Group LG02"/>
</dbReference>
<comment type="caution">
    <text evidence="1">The sequence shown here is derived from an EMBL/GenBank/DDBJ whole genome shotgun (WGS) entry which is preliminary data.</text>
</comment>
<reference evidence="1 2" key="2">
    <citation type="journal article" date="2022" name="Mol. Ecol. Resour.">
        <title>The genomes of chicory, endive, great burdock and yacon provide insights into Asteraceae paleo-polyploidization history and plant inulin production.</title>
        <authorList>
            <person name="Fan W."/>
            <person name="Wang S."/>
            <person name="Wang H."/>
            <person name="Wang A."/>
            <person name="Jiang F."/>
            <person name="Liu H."/>
            <person name="Zhao H."/>
            <person name="Xu D."/>
            <person name="Zhang Y."/>
        </authorList>
    </citation>
    <scope>NUCLEOTIDE SEQUENCE [LARGE SCALE GENOMIC DNA]</scope>
    <source>
        <strain evidence="2">cv. Niubang</strain>
    </source>
</reference>
<gene>
    <name evidence="1" type="ORF">L6452_05646</name>
</gene>